<name>A0A7K5E7U8_POLCE</name>
<dbReference type="PANTHER" id="PTHR15821">
    <property type="entry name" value="PROTEIN MN1"/>
    <property type="match status" value="1"/>
</dbReference>
<feature type="compositionally biased region" description="Polar residues" evidence="1">
    <location>
        <begin position="70"/>
        <end position="81"/>
    </location>
</feature>
<feature type="compositionally biased region" description="Pro residues" evidence="1">
    <location>
        <begin position="53"/>
        <end position="64"/>
    </location>
</feature>
<feature type="compositionally biased region" description="Polar residues" evidence="1">
    <location>
        <begin position="605"/>
        <end position="627"/>
    </location>
</feature>
<feature type="compositionally biased region" description="Pro residues" evidence="1">
    <location>
        <begin position="355"/>
        <end position="371"/>
    </location>
</feature>
<feature type="region of interest" description="Disordered" evidence="1">
    <location>
        <begin position="34"/>
        <end position="81"/>
    </location>
</feature>
<dbReference type="GO" id="GO:0006355">
    <property type="term" value="P:regulation of DNA-templated transcription"/>
    <property type="evidence" value="ECO:0007669"/>
    <property type="project" value="InterPro"/>
</dbReference>
<evidence type="ECO:0000313" key="3">
    <source>
        <dbReference type="Proteomes" id="UP000573697"/>
    </source>
</evidence>
<dbReference type="EMBL" id="VYXF01004177">
    <property type="protein sequence ID" value="NWS27935.1"/>
    <property type="molecule type" value="Genomic_DNA"/>
</dbReference>
<feature type="region of interest" description="Disordered" evidence="1">
    <location>
        <begin position="198"/>
        <end position="218"/>
    </location>
</feature>
<dbReference type="AlphaFoldDB" id="A0A7K5E7U8"/>
<feature type="compositionally biased region" description="Polar residues" evidence="1">
    <location>
        <begin position="664"/>
        <end position="673"/>
    </location>
</feature>
<organism evidence="2 3">
    <name type="scientific">Polioptila caerulea</name>
    <name type="common">Blue-grey gnatcatcher</name>
    <dbReference type="NCBI Taxonomy" id="66707"/>
    <lineage>
        <taxon>Eukaryota</taxon>
        <taxon>Metazoa</taxon>
        <taxon>Chordata</taxon>
        <taxon>Craniata</taxon>
        <taxon>Vertebrata</taxon>
        <taxon>Euteleostomi</taxon>
        <taxon>Archelosauria</taxon>
        <taxon>Archosauria</taxon>
        <taxon>Dinosauria</taxon>
        <taxon>Saurischia</taxon>
        <taxon>Theropoda</taxon>
        <taxon>Coelurosauria</taxon>
        <taxon>Aves</taxon>
        <taxon>Neognathae</taxon>
        <taxon>Neoaves</taxon>
        <taxon>Telluraves</taxon>
        <taxon>Australaves</taxon>
        <taxon>Passeriformes</taxon>
        <taxon>Certhiidae</taxon>
        <taxon>Polioptilinae</taxon>
        <taxon>Polioptila</taxon>
    </lineage>
</organism>
<gene>
    <name evidence="2" type="primary">Mn1</name>
    <name evidence="2" type="ORF">POLCAE_R10276</name>
</gene>
<dbReference type="PANTHER" id="PTHR15821:SF0">
    <property type="entry name" value="TRANSCRIPTIONAL ACTIVATOR MN1"/>
    <property type="match status" value="1"/>
</dbReference>
<feature type="compositionally biased region" description="Low complexity" evidence="1">
    <location>
        <begin position="654"/>
        <end position="663"/>
    </location>
</feature>
<feature type="compositionally biased region" description="Polar residues" evidence="1">
    <location>
        <begin position="681"/>
        <end position="693"/>
    </location>
</feature>
<feature type="compositionally biased region" description="Low complexity" evidence="1">
    <location>
        <begin position="338"/>
        <end position="354"/>
    </location>
</feature>
<feature type="region of interest" description="Disordered" evidence="1">
    <location>
        <begin position="779"/>
        <end position="815"/>
    </location>
</feature>
<proteinExistence type="predicted"/>
<dbReference type="Proteomes" id="UP000573697">
    <property type="component" value="Unassembled WGS sequence"/>
</dbReference>
<evidence type="ECO:0000256" key="1">
    <source>
        <dbReference type="SAM" id="MobiDB-lite"/>
    </source>
</evidence>
<sequence>APALPRAPGMAVAKAHPPQQHGVFFERFGGARKMSASLEPGANARHPLMQQQQPPPPPQPPQQPPGLLARQNSCPPAIPRQQQTEANAPNSNLQDNGPIMQNQHAQFEYPIHRLENRNMHPYTDPVFNMQHPPPQQPPNQRLQHFDAPYVSVAKRPRFDFPNTPGVERCASWGGGMHGPAMESHLSPTAYPGLPGEFTPPAPEAFGGPLPHGGPEHPALTQRQNAALVMKQMASRSQQRLRPPSLQQLGHHGEVGAPGGLPPPAFEREAGGGRSFDAPAPHLAPDSAWFAGPPPPGELLPRRLAAPGLPAEAAPHELGLQPGGPAVLFRPVPLAAAPRRPAAHGAAPALSASPGASPPPPPEFPPPPPPRPAASKLGALSLGSFSKAASKDNVFGQSCLAALSTACQNMIASLGAPNLNVTFNKKSPAEAKRKLSQAEPDPPPAAPDYFPAGPPVGGGGTGKAAGTAPLLPAESSLSPGYALEPVAGGEGKAGGGRGRGRRKRDSGHVSPGTFFEKFSAAEGGGAGVSPGQPAVPVAAGAPPGAAGAERGGGTPHDKPLTSPSWGKGSELLLAEQPDLMSSLDSGIQSVTKSDGSSPHVDFPDEVSTSYGNEDEVSSSSDNATSKPTRSPLLGGSPKLPRGEHALLNGQKPLALGLLSTSTSTPDSYGLSTTAGAHPGTPSMEQVRTPTSTSAQDEIHPLEILQAQIQLQRQQFSISEDQPLGLKSKKGECAGQNGDSDLGSCCSEGVKGTMSTIDLDSLMAEHNSTWYLPGEKALMEGQEEDKPMAPWEKPKPPNPSKEAHDLPPSKTSAAAAQTGTHLQCLSVHCTDDVGEAKGRTAVPTWRSLHSDISNRFGTFVAALT</sequence>
<feature type="compositionally biased region" description="Polar residues" evidence="1">
    <location>
        <begin position="581"/>
        <end position="595"/>
    </location>
</feature>
<evidence type="ECO:0000313" key="2">
    <source>
        <dbReference type="EMBL" id="NWS27935.1"/>
    </source>
</evidence>
<protein>
    <submittedName>
        <fullName evidence="2">MN1 protein</fullName>
    </submittedName>
</protein>
<comment type="caution">
    <text evidence="2">The sequence shown here is derived from an EMBL/GenBank/DDBJ whole genome shotgun (WGS) entry which is preliminary data.</text>
</comment>
<accession>A0A7K5E7U8</accession>
<feature type="region of interest" description="Disordered" evidence="1">
    <location>
        <begin position="338"/>
        <end position="377"/>
    </location>
</feature>
<feature type="compositionally biased region" description="Low complexity" evidence="1">
    <location>
        <begin position="528"/>
        <end position="547"/>
    </location>
</feature>
<dbReference type="InterPro" id="IPR037644">
    <property type="entry name" value="MN1"/>
</dbReference>
<feature type="compositionally biased region" description="Gly residues" evidence="1">
    <location>
        <begin position="487"/>
        <end position="496"/>
    </location>
</feature>
<feature type="region of interest" description="Disordered" evidence="1">
    <location>
        <begin position="419"/>
        <end position="693"/>
    </location>
</feature>
<keyword evidence="3" id="KW-1185">Reference proteome</keyword>
<feature type="region of interest" description="Disordered" evidence="1">
    <location>
        <begin position="246"/>
        <end position="302"/>
    </location>
</feature>
<feature type="compositionally biased region" description="Basic and acidic residues" evidence="1">
    <location>
        <begin position="782"/>
        <end position="805"/>
    </location>
</feature>
<feature type="non-terminal residue" evidence="2">
    <location>
        <position position="862"/>
    </location>
</feature>
<reference evidence="2 3" key="1">
    <citation type="submission" date="2019-09" db="EMBL/GenBank/DDBJ databases">
        <title>Bird 10,000 Genomes (B10K) Project - Family phase.</title>
        <authorList>
            <person name="Zhang G."/>
        </authorList>
    </citation>
    <scope>NUCLEOTIDE SEQUENCE [LARGE SCALE GENOMIC DNA]</scope>
    <source>
        <strain evidence="2">B10K-DU-001-66</strain>
        <tissue evidence="2">Muscle</tissue>
    </source>
</reference>
<feature type="non-terminal residue" evidence="2">
    <location>
        <position position="1"/>
    </location>
</feature>